<feature type="compositionally biased region" description="Pro residues" evidence="1">
    <location>
        <begin position="10"/>
        <end position="19"/>
    </location>
</feature>
<proteinExistence type="predicted"/>
<protein>
    <submittedName>
        <fullName evidence="2">Alpha/beta fold hydrolase</fullName>
    </submittedName>
</protein>
<dbReference type="Gene3D" id="3.40.50.1820">
    <property type="entry name" value="alpha/beta hydrolase"/>
    <property type="match status" value="1"/>
</dbReference>
<feature type="region of interest" description="Disordered" evidence="1">
    <location>
        <begin position="1"/>
        <end position="20"/>
    </location>
</feature>
<keyword evidence="3" id="KW-1185">Reference proteome</keyword>
<dbReference type="AlphaFoldDB" id="A0A7G5IGA7"/>
<evidence type="ECO:0000313" key="2">
    <source>
        <dbReference type="EMBL" id="QMW22399.1"/>
    </source>
</evidence>
<sequence>MTAMRANPATPRPQAPRPTPLALLGEVRSPVNFIAFMRQRSRLIANLPSWPTRTVLVLPGFLSGDWATAPLRSVLSGLGHRVHGWGLGRNLGLRPGLFETLEARVEDLAQAHSAPVALVGWSLGGLFAVELARRHASMVRQVITLGSPVSGDLYANNAWPLYQRVAGHRIDAAPIDWRPGALPPVPFTAVTARGDGVIDRSASRAPDGPLVENVTIEGTHSGLGWNPAAIRVVADRLARH</sequence>
<dbReference type="KEGG" id="sand:H3309_13770"/>
<dbReference type="GO" id="GO:0016787">
    <property type="term" value="F:hydrolase activity"/>
    <property type="evidence" value="ECO:0007669"/>
    <property type="project" value="UniProtKB-KW"/>
</dbReference>
<evidence type="ECO:0000313" key="3">
    <source>
        <dbReference type="Proteomes" id="UP000515292"/>
    </source>
</evidence>
<gene>
    <name evidence="2" type="ORF">H3309_13770</name>
</gene>
<dbReference type="Proteomes" id="UP000515292">
    <property type="component" value="Chromosome"/>
</dbReference>
<evidence type="ECO:0000256" key="1">
    <source>
        <dbReference type="SAM" id="MobiDB-lite"/>
    </source>
</evidence>
<organism evidence="2 3">
    <name type="scientific">Sandaracinobacteroides saxicola</name>
    <dbReference type="NCBI Taxonomy" id="2759707"/>
    <lineage>
        <taxon>Bacteria</taxon>
        <taxon>Pseudomonadati</taxon>
        <taxon>Pseudomonadota</taxon>
        <taxon>Alphaproteobacteria</taxon>
        <taxon>Sphingomonadales</taxon>
        <taxon>Sphingosinicellaceae</taxon>
        <taxon>Sandaracinobacteroides</taxon>
    </lineage>
</organism>
<accession>A0A7G5IGA7</accession>
<dbReference type="InterPro" id="IPR029058">
    <property type="entry name" value="AB_hydrolase_fold"/>
</dbReference>
<reference evidence="2 3" key="1">
    <citation type="submission" date="2020-07" db="EMBL/GenBank/DDBJ databases">
        <title>Complete genome sequence for Sandaracinobacter sp. M6.</title>
        <authorList>
            <person name="Tang Y."/>
            <person name="Liu Q."/>
            <person name="Guo Z."/>
            <person name="Lei P."/>
            <person name="Huang B."/>
        </authorList>
    </citation>
    <scope>NUCLEOTIDE SEQUENCE [LARGE SCALE GENOMIC DNA]</scope>
    <source>
        <strain evidence="2 3">M6</strain>
    </source>
</reference>
<keyword evidence="2" id="KW-0378">Hydrolase</keyword>
<dbReference type="EMBL" id="CP059851">
    <property type="protein sequence ID" value="QMW22399.1"/>
    <property type="molecule type" value="Genomic_DNA"/>
</dbReference>
<dbReference type="SUPFAM" id="SSF53474">
    <property type="entry name" value="alpha/beta-Hydrolases"/>
    <property type="match status" value="1"/>
</dbReference>
<name>A0A7G5IGA7_9SPHN</name>
<dbReference type="RefSeq" id="WP_182295262.1">
    <property type="nucleotide sequence ID" value="NZ_CP059851.1"/>
</dbReference>